<accession>A0A6G0RMU6</accession>
<sequence length="53" mass="6266">MANISFFISWPACLSVTQLAAQKRWRMLRTLDHFAQDATDGHIRRIRGHEKRK</sequence>
<reference evidence="1 2" key="1">
    <citation type="submission" date="2018-09" db="EMBL/GenBank/DDBJ databases">
        <title>Genomic investigation of the strawberry pathogen Phytophthora fragariae indicates pathogenicity is determined by transcriptional variation in three key races.</title>
        <authorList>
            <person name="Adams T.M."/>
            <person name="Armitage A.D."/>
            <person name="Sobczyk M.K."/>
            <person name="Bates H.J."/>
            <person name="Dunwell J.M."/>
            <person name="Nellist C.F."/>
            <person name="Harrison R.J."/>
        </authorList>
    </citation>
    <scope>NUCLEOTIDE SEQUENCE [LARGE SCALE GENOMIC DNA]</scope>
    <source>
        <strain evidence="1 2">NOV-77</strain>
    </source>
</reference>
<dbReference type="AlphaFoldDB" id="A0A6G0RMU6"/>
<dbReference type="EMBL" id="QXFY01000744">
    <property type="protein sequence ID" value="KAE9336614.1"/>
    <property type="molecule type" value="Genomic_DNA"/>
</dbReference>
<proteinExistence type="predicted"/>
<name>A0A6G0RMU6_9STRA</name>
<dbReference type="Proteomes" id="UP000486351">
    <property type="component" value="Unassembled WGS sequence"/>
</dbReference>
<gene>
    <name evidence="1" type="ORF">PF008_g12933</name>
</gene>
<evidence type="ECO:0000313" key="1">
    <source>
        <dbReference type="EMBL" id="KAE9336614.1"/>
    </source>
</evidence>
<organism evidence="1 2">
    <name type="scientific">Phytophthora fragariae</name>
    <dbReference type="NCBI Taxonomy" id="53985"/>
    <lineage>
        <taxon>Eukaryota</taxon>
        <taxon>Sar</taxon>
        <taxon>Stramenopiles</taxon>
        <taxon>Oomycota</taxon>
        <taxon>Peronosporomycetes</taxon>
        <taxon>Peronosporales</taxon>
        <taxon>Peronosporaceae</taxon>
        <taxon>Phytophthora</taxon>
    </lineage>
</organism>
<evidence type="ECO:0000313" key="2">
    <source>
        <dbReference type="Proteomes" id="UP000486351"/>
    </source>
</evidence>
<protein>
    <submittedName>
        <fullName evidence="1">Uncharacterized protein</fullName>
    </submittedName>
</protein>
<comment type="caution">
    <text evidence="1">The sequence shown here is derived from an EMBL/GenBank/DDBJ whole genome shotgun (WGS) entry which is preliminary data.</text>
</comment>